<feature type="compositionally biased region" description="Basic and acidic residues" evidence="1">
    <location>
        <begin position="50"/>
        <end position="60"/>
    </location>
</feature>
<feature type="region of interest" description="Disordered" evidence="1">
    <location>
        <begin position="1"/>
        <end position="156"/>
    </location>
</feature>
<organism evidence="2">
    <name type="scientific">uncultured Nocardioides sp</name>
    <dbReference type="NCBI Taxonomy" id="198441"/>
    <lineage>
        <taxon>Bacteria</taxon>
        <taxon>Bacillati</taxon>
        <taxon>Actinomycetota</taxon>
        <taxon>Actinomycetes</taxon>
        <taxon>Propionibacteriales</taxon>
        <taxon>Nocardioidaceae</taxon>
        <taxon>Nocardioides</taxon>
        <taxon>environmental samples</taxon>
    </lineage>
</organism>
<name>A0A6J4PAJ0_9ACTN</name>
<evidence type="ECO:0000313" key="2">
    <source>
        <dbReference type="EMBL" id="CAA9409085.1"/>
    </source>
</evidence>
<protein>
    <submittedName>
        <fullName evidence="2">Uncharacterized protein MJ0531</fullName>
    </submittedName>
</protein>
<feature type="non-terminal residue" evidence="2">
    <location>
        <position position="156"/>
    </location>
</feature>
<proteinExistence type="predicted"/>
<gene>
    <name evidence="2" type="ORF">AVDCRST_MAG06-2738</name>
</gene>
<feature type="compositionally biased region" description="Basic residues" evidence="1">
    <location>
        <begin position="91"/>
        <end position="128"/>
    </location>
</feature>
<reference evidence="2" key="1">
    <citation type="submission" date="2020-02" db="EMBL/GenBank/DDBJ databases">
        <authorList>
            <person name="Meier V. D."/>
        </authorList>
    </citation>
    <scope>NUCLEOTIDE SEQUENCE</scope>
    <source>
        <strain evidence="2">AVDCRST_MAG06</strain>
    </source>
</reference>
<feature type="non-terminal residue" evidence="2">
    <location>
        <position position="1"/>
    </location>
</feature>
<evidence type="ECO:0000256" key="1">
    <source>
        <dbReference type="SAM" id="MobiDB-lite"/>
    </source>
</evidence>
<feature type="compositionally biased region" description="Low complexity" evidence="1">
    <location>
        <begin position="10"/>
        <end position="20"/>
    </location>
</feature>
<dbReference type="EMBL" id="CADCUP010000181">
    <property type="protein sequence ID" value="CAA9409085.1"/>
    <property type="molecule type" value="Genomic_DNA"/>
</dbReference>
<dbReference type="AlphaFoldDB" id="A0A6J4PAJ0"/>
<feature type="compositionally biased region" description="Gly residues" evidence="1">
    <location>
        <begin position="69"/>
        <end position="81"/>
    </location>
</feature>
<feature type="compositionally biased region" description="Acidic residues" evidence="1">
    <location>
        <begin position="146"/>
        <end position="156"/>
    </location>
</feature>
<sequence>ACGDRRRRVAPVAARCPQAQGHRRPRQDLRHLGGGGDPAAGRGRLRRRALRGDPRREHPLLPHGRPAGPRGGRSGVRGLGTQGAPADPQRLSRHRDHPGRRAVRRRAGRHRRRRAGDQRRRARRQHRAPRAELRTVPGARRAPDAEGQEEGDGQEV</sequence>
<accession>A0A6J4PAJ0</accession>